<organism evidence="1 2">
    <name type="scientific">Candidatus Gottesmanbacteria bacterium RIFCSPLOWO2_01_FULL_39_12b</name>
    <dbReference type="NCBI Taxonomy" id="1798388"/>
    <lineage>
        <taxon>Bacteria</taxon>
        <taxon>Candidatus Gottesmaniibacteriota</taxon>
    </lineage>
</organism>
<evidence type="ECO:0000313" key="2">
    <source>
        <dbReference type="Proteomes" id="UP000176609"/>
    </source>
</evidence>
<reference evidence="1 2" key="1">
    <citation type="journal article" date="2016" name="Nat. Commun.">
        <title>Thousands of microbial genomes shed light on interconnected biogeochemical processes in an aquifer system.</title>
        <authorList>
            <person name="Anantharaman K."/>
            <person name="Brown C.T."/>
            <person name="Hug L.A."/>
            <person name="Sharon I."/>
            <person name="Castelle C.J."/>
            <person name="Probst A.J."/>
            <person name="Thomas B.C."/>
            <person name="Singh A."/>
            <person name="Wilkins M.J."/>
            <person name="Karaoz U."/>
            <person name="Brodie E.L."/>
            <person name="Williams K.H."/>
            <person name="Hubbard S.S."/>
            <person name="Banfield J.F."/>
        </authorList>
    </citation>
    <scope>NUCLEOTIDE SEQUENCE [LARGE SCALE GENOMIC DNA]</scope>
</reference>
<evidence type="ECO:0008006" key="3">
    <source>
        <dbReference type="Google" id="ProtNLM"/>
    </source>
</evidence>
<proteinExistence type="predicted"/>
<name>A0A1F6APN7_9BACT</name>
<dbReference type="Proteomes" id="UP000176609">
    <property type="component" value="Unassembled WGS sequence"/>
</dbReference>
<comment type="caution">
    <text evidence="1">The sequence shown here is derived from an EMBL/GenBank/DDBJ whole genome shotgun (WGS) entry which is preliminary data.</text>
</comment>
<gene>
    <name evidence="1" type="ORF">A2960_06265</name>
</gene>
<dbReference type="AlphaFoldDB" id="A0A1F6APN7"/>
<sequence>METYNLALVTKKIYDSRLNFFSLKTLRDILEIKKDRSLYSVIRRLLENEVLKKIEKNKYLLENTKLNDFLLANLIYTPSYISFESALNFYGILSQFPYEVTSATSKKTLQKIIDEKTYSYIHLKKELFWGYEKKDNFLIALPEKALLDELYLVSKGLKNFQLGEHDFSLINKDRLKNFLIKFPQTEQFKALTGELIKTKDM</sequence>
<evidence type="ECO:0000313" key="1">
    <source>
        <dbReference type="EMBL" id="OGG26453.1"/>
    </source>
</evidence>
<dbReference type="EMBL" id="MFJR01000009">
    <property type="protein sequence ID" value="OGG26453.1"/>
    <property type="molecule type" value="Genomic_DNA"/>
</dbReference>
<protein>
    <recommendedName>
        <fullName evidence="3">AbiEi antitoxin C-terminal domain-containing protein</fullName>
    </recommendedName>
</protein>
<accession>A0A1F6APN7</accession>